<dbReference type="Proteomes" id="UP000006427">
    <property type="component" value="Unassembled WGS sequence"/>
</dbReference>
<dbReference type="CDD" id="cd00090">
    <property type="entry name" value="HTH_ARSR"/>
    <property type="match status" value="1"/>
</dbReference>
<dbReference type="OrthoDB" id="9798835at2"/>
<dbReference type="PRINTS" id="PR00778">
    <property type="entry name" value="HTHARSR"/>
</dbReference>
<evidence type="ECO:0000259" key="4">
    <source>
        <dbReference type="PROSITE" id="PS50987"/>
    </source>
</evidence>
<dbReference type="eggNOG" id="COG0640">
    <property type="taxonomic scope" value="Bacteria"/>
</dbReference>
<reference evidence="5 6" key="1">
    <citation type="journal article" date="2010" name="Stand. Genomic Sci.">
        <title>Permanent draft genome sequence of Dethiosulfovibrio peptidovorans type strain (SEBR 4207).</title>
        <authorList>
            <person name="Labutti K."/>
            <person name="Mayilraj S."/>
            <person name="Clum A."/>
            <person name="Lucas S."/>
            <person name="Glavina Del Rio T."/>
            <person name="Nolan M."/>
            <person name="Tice H."/>
            <person name="Cheng J.F."/>
            <person name="Pitluck S."/>
            <person name="Liolios K."/>
            <person name="Ivanova N."/>
            <person name="Mavromatis K."/>
            <person name="Mikhailova N."/>
            <person name="Pati A."/>
            <person name="Goodwin L."/>
            <person name="Chen A."/>
            <person name="Palaniappan K."/>
            <person name="Land M."/>
            <person name="Hauser L."/>
            <person name="Chang Y.J."/>
            <person name="Jeffries C.D."/>
            <person name="Rohde M."/>
            <person name="Spring S."/>
            <person name="Goker M."/>
            <person name="Woyke T."/>
            <person name="Bristow J."/>
            <person name="Eisen J.A."/>
            <person name="Markowitz V."/>
            <person name="Hugenholtz P."/>
            <person name="Kyrpides N.C."/>
            <person name="Klenk H.P."/>
            <person name="Lapidus A."/>
        </authorList>
    </citation>
    <scope>NUCLEOTIDE SEQUENCE [LARGE SCALE GENOMIC DNA]</scope>
    <source>
        <strain evidence="5 6">DSM 11002</strain>
    </source>
</reference>
<dbReference type="SUPFAM" id="SSF46785">
    <property type="entry name" value="Winged helix' DNA-binding domain"/>
    <property type="match status" value="1"/>
</dbReference>
<dbReference type="InterPro" id="IPR001845">
    <property type="entry name" value="HTH_ArsR_DNA-bd_dom"/>
</dbReference>
<dbReference type="InterPro" id="IPR011991">
    <property type="entry name" value="ArsR-like_HTH"/>
</dbReference>
<dbReference type="PROSITE" id="PS50987">
    <property type="entry name" value="HTH_ARSR_2"/>
    <property type="match status" value="1"/>
</dbReference>
<keyword evidence="2" id="KW-0238">DNA-binding</keyword>
<dbReference type="PaxDb" id="469381-Dpep_0987"/>
<dbReference type="PANTHER" id="PTHR33154">
    <property type="entry name" value="TRANSCRIPTIONAL REGULATOR, ARSR FAMILY"/>
    <property type="match status" value="1"/>
</dbReference>
<evidence type="ECO:0000256" key="3">
    <source>
        <dbReference type="ARBA" id="ARBA00023163"/>
    </source>
</evidence>
<dbReference type="PANTHER" id="PTHR33154:SF33">
    <property type="entry name" value="TRANSCRIPTIONAL REPRESSOR SDPR"/>
    <property type="match status" value="1"/>
</dbReference>
<evidence type="ECO:0000313" key="5">
    <source>
        <dbReference type="EMBL" id="EFC91013.1"/>
    </source>
</evidence>
<organism evidence="5 6">
    <name type="scientific">Dethiosulfovibrio peptidovorans DSM 11002</name>
    <dbReference type="NCBI Taxonomy" id="469381"/>
    <lineage>
        <taxon>Bacteria</taxon>
        <taxon>Thermotogati</taxon>
        <taxon>Synergistota</taxon>
        <taxon>Synergistia</taxon>
        <taxon>Synergistales</taxon>
        <taxon>Dethiosulfovibrionaceae</taxon>
        <taxon>Dethiosulfovibrio</taxon>
    </lineage>
</organism>
<dbReference type="AlphaFoldDB" id="D2Z6B6"/>
<proteinExistence type="predicted"/>
<keyword evidence="6" id="KW-1185">Reference proteome</keyword>
<comment type="caution">
    <text evidence="5">The sequence shown here is derived from an EMBL/GenBank/DDBJ whole genome shotgun (WGS) entry which is preliminary data.</text>
</comment>
<dbReference type="NCBIfam" id="NF033788">
    <property type="entry name" value="HTH_metalloreg"/>
    <property type="match status" value="1"/>
</dbReference>
<dbReference type="STRING" id="469381.Dpep_0987"/>
<dbReference type="Gene3D" id="1.10.10.10">
    <property type="entry name" value="Winged helix-like DNA-binding domain superfamily/Winged helix DNA-binding domain"/>
    <property type="match status" value="1"/>
</dbReference>
<evidence type="ECO:0000256" key="2">
    <source>
        <dbReference type="ARBA" id="ARBA00023125"/>
    </source>
</evidence>
<dbReference type="RefSeq" id="WP_005660137.1">
    <property type="nucleotide sequence ID" value="NZ_ABTR02000001.1"/>
</dbReference>
<evidence type="ECO:0000256" key="1">
    <source>
        <dbReference type="ARBA" id="ARBA00023015"/>
    </source>
</evidence>
<sequence>MTEKDRTAAIFKALSHPLRLEVVRRLGHGEECACKIAQWFDSDRTTVSKHLAVLKDAGVLKDRKEGQWILYSVALCCVLDMIECIDSGQCGPIS</sequence>
<keyword evidence="3" id="KW-0804">Transcription</keyword>
<name>D2Z6B6_9BACT</name>
<gene>
    <name evidence="5" type="ORF">Dpep_0987</name>
</gene>
<dbReference type="InterPro" id="IPR051081">
    <property type="entry name" value="HTH_MetalResp_TranReg"/>
</dbReference>
<dbReference type="GO" id="GO:0003677">
    <property type="term" value="F:DNA binding"/>
    <property type="evidence" value="ECO:0007669"/>
    <property type="project" value="UniProtKB-KW"/>
</dbReference>
<dbReference type="SMART" id="SM00418">
    <property type="entry name" value="HTH_ARSR"/>
    <property type="match status" value="1"/>
</dbReference>
<dbReference type="EMBL" id="ABTR02000001">
    <property type="protein sequence ID" value="EFC91013.1"/>
    <property type="molecule type" value="Genomic_DNA"/>
</dbReference>
<dbReference type="Pfam" id="PF12840">
    <property type="entry name" value="HTH_20"/>
    <property type="match status" value="1"/>
</dbReference>
<dbReference type="GO" id="GO:0003700">
    <property type="term" value="F:DNA-binding transcription factor activity"/>
    <property type="evidence" value="ECO:0007669"/>
    <property type="project" value="InterPro"/>
</dbReference>
<evidence type="ECO:0000313" key="6">
    <source>
        <dbReference type="Proteomes" id="UP000006427"/>
    </source>
</evidence>
<dbReference type="InterPro" id="IPR036388">
    <property type="entry name" value="WH-like_DNA-bd_sf"/>
</dbReference>
<keyword evidence="1" id="KW-0805">Transcription regulation</keyword>
<dbReference type="InterPro" id="IPR036390">
    <property type="entry name" value="WH_DNA-bd_sf"/>
</dbReference>
<protein>
    <submittedName>
        <fullName evidence="5">Transcriptional regulator, ArsR family</fullName>
    </submittedName>
</protein>
<accession>D2Z6B6</accession>
<feature type="domain" description="HTH arsR-type" evidence="4">
    <location>
        <begin position="1"/>
        <end position="93"/>
    </location>
</feature>